<dbReference type="EMBL" id="CQQC01000079">
    <property type="protein sequence ID" value="CNU28428.1"/>
    <property type="molecule type" value="Genomic_DNA"/>
</dbReference>
<dbReference type="Proteomes" id="UP000048948">
    <property type="component" value="Unassembled WGS sequence"/>
</dbReference>
<evidence type="ECO:0000313" key="10">
    <source>
        <dbReference type="Proteomes" id="UP000039217"/>
    </source>
</evidence>
<dbReference type="Pfam" id="PF20589">
    <property type="entry name" value="DUF6790"/>
    <property type="match status" value="1"/>
</dbReference>
<evidence type="ECO:0000313" key="3">
    <source>
        <dbReference type="EMBL" id="CKR21106.1"/>
    </source>
</evidence>
<dbReference type="Proteomes" id="UP000050164">
    <property type="component" value="Unassembled WGS sequence"/>
</dbReference>
<feature type="transmembrane region" description="Helical" evidence="1">
    <location>
        <begin position="95"/>
        <end position="119"/>
    </location>
</feature>
<reference evidence="10 11" key="2">
    <citation type="submission" date="2015-03" db="EMBL/GenBank/DDBJ databases">
        <authorList>
            <consortium name="Pathogen Informatics"/>
        </authorList>
    </citation>
    <scope>NUCLEOTIDE SEQUENCE [LARGE SCALE GENOMIC DNA]</scope>
    <source>
        <strain evidence="4 12">Bir 172</strain>
        <strain evidence="3 15">Bir 185</strain>
        <strain evidence="2 13">Bir 187</strain>
        <strain evidence="6 10">D00501624</strain>
        <strain evidence="7 11">P00601463</strain>
    </source>
</reference>
<protein>
    <submittedName>
        <fullName evidence="6">Integral membrane protein</fullName>
    </submittedName>
</protein>
<dbReference type="EMBL" id="LWDQ01000001">
    <property type="protein sequence ID" value="OMH59667.1"/>
    <property type="molecule type" value="Genomic_DNA"/>
</dbReference>
<dbReference type="Proteomes" id="UP000039217">
    <property type="component" value="Unassembled WGS sequence"/>
</dbReference>
<feature type="transmembrane region" description="Helical" evidence="1">
    <location>
        <begin position="131"/>
        <end position="150"/>
    </location>
</feature>
<dbReference type="EMBL" id="CHKL01000107">
    <property type="protein sequence ID" value="COW04213.1"/>
    <property type="molecule type" value="Genomic_DNA"/>
</dbReference>
<reference evidence="8 16" key="3">
    <citation type="submission" date="2016-04" db="EMBL/GenBank/DDBJ databases">
        <authorList>
            <person name="Bigi M."/>
            <person name="Bigi F."/>
            <person name="Soria M.A."/>
        </authorList>
    </citation>
    <scope>NUCLEOTIDE SEQUENCE [LARGE SCALE GENOMIC DNA]</scope>
    <source>
        <strain evidence="8 16">6548</strain>
    </source>
</reference>
<evidence type="ECO:0000313" key="16">
    <source>
        <dbReference type="Proteomes" id="UP000189452"/>
    </source>
</evidence>
<reference evidence="8 16" key="4">
    <citation type="submission" date="2017-02" db="EMBL/GenBank/DDBJ databases">
        <title>Protein polymorphisms may explain contrasting epidemiological fitness of two variants of a multidrug-resistant Mycobacterium tuberculosis strain.</title>
        <authorList>
            <person name="Bigi M.M."/>
            <person name="Lopez B."/>
            <person name="Blanco F.C."/>
            <person name="Sasiain M.C."/>
            <person name="De La Barrera S."/>
            <person name="Ritacco V."/>
            <person name="Bigi F."/>
            <person name="Soria M.A."/>
        </authorList>
    </citation>
    <scope>NUCLEOTIDE SEQUENCE [LARGE SCALE GENOMIC DNA]</scope>
    <source>
        <strain evidence="8 16">6548</strain>
    </source>
</reference>
<dbReference type="EMBL" id="CNFT01000146">
    <property type="protein sequence ID" value="CKR21106.1"/>
    <property type="molecule type" value="Genomic_DNA"/>
</dbReference>
<evidence type="ECO:0000313" key="4">
    <source>
        <dbReference type="EMBL" id="CKS21087.1"/>
    </source>
</evidence>
<name>A0A0E8WJT2_MYCTX</name>
<dbReference type="Proteomes" id="UP000048600">
    <property type="component" value="Unassembled WGS sequence"/>
</dbReference>
<evidence type="ECO:0000313" key="14">
    <source>
        <dbReference type="Proteomes" id="UP000050139"/>
    </source>
</evidence>
<evidence type="ECO:0000313" key="12">
    <source>
        <dbReference type="Proteomes" id="UP000048948"/>
    </source>
</evidence>
<dbReference type="EMBL" id="CNGE01000212">
    <property type="protein sequence ID" value="CKS21087.1"/>
    <property type="molecule type" value="Genomic_DNA"/>
</dbReference>
<keyword evidence="1" id="KW-0812">Transmembrane</keyword>
<evidence type="ECO:0000313" key="15">
    <source>
        <dbReference type="Proteomes" id="UP000050164"/>
    </source>
</evidence>
<dbReference type="EMBL" id="LR027516">
    <property type="protein sequence ID" value="VCU50013.1"/>
    <property type="molecule type" value="Genomic_DNA"/>
</dbReference>
<keyword evidence="1" id="KW-0472">Membrane</keyword>
<reference evidence="5 14" key="1">
    <citation type="submission" date="2015-03" db="EMBL/GenBank/DDBJ databases">
        <authorList>
            <consortium name="Pathogen Informatics"/>
            <person name="Murphy D."/>
        </authorList>
    </citation>
    <scope>NUCLEOTIDE SEQUENCE [LARGE SCALE GENOMIC DNA]</scope>
    <source>
        <strain evidence="5 14">0268S</strain>
    </source>
</reference>
<evidence type="ECO:0000313" key="7">
    <source>
        <dbReference type="EMBL" id="COW04213.1"/>
    </source>
</evidence>
<evidence type="ECO:0000313" key="17">
    <source>
        <dbReference type="Proteomes" id="UP000300237"/>
    </source>
</evidence>
<dbReference type="Proteomes" id="UP000300237">
    <property type="component" value="Chromosome"/>
</dbReference>
<proteinExistence type="predicted"/>
<feature type="transmembrane region" description="Helical" evidence="1">
    <location>
        <begin position="32"/>
        <end position="52"/>
    </location>
</feature>
<keyword evidence="1" id="KW-1133">Transmembrane helix</keyword>
<evidence type="ECO:0000313" key="2">
    <source>
        <dbReference type="EMBL" id="CKQ78778.1"/>
    </source>
</evidence>
<dbReference type="InterPro" id="IPR046740">
    <property type="entry name" value="DUF6790"/>
</dbReference>
<dbReference type="EMBL" id="CNFU01000005">
    <property type="protein sequence ID" value="CKQ78778.1"/>
    <property type="molecule type" value="Genomic_DNA"/>
</dbReference>
<reference evidence="9 17" key="5">
    <citation type="submission" date="2018-08" db="EMBL/GenBank/DDBJ databases">
        <authorList>
            <person name="Fokvardsen B D."/>
            <person name="Norman A."/>
        </authorList>
    </citation>
    <scope>NUCLEOTIDE SEQUENCE [LARGE SCALE GENOMIC DNA]</scope>
    <source>
        <strain evidence="9 17">DKC2</strain>
    </source>
</reference>
<gene>
    <name evidence="8" type="ORF">A4S10_01838</name>
    <name evidence="9" type="ORF">DKC2_1850</name>
    <name evidence="6" type="ORF">ERS007661_00413</name>
    <name evidence="7" type="ORF">ERS007741_01293</name>
    <name evidence="4" type="ORF">ERS027646_01455</name>
    <name evidence="3" type="ORF">ERS027659_00925</name>
    <name evidence="2" type="ORF">ERS027661_00061</name>
    <name evidence="5" type="ORF">ERS094118_01951</name>
</gene>
<dbReference type="Proteomes" id="UP000050139">
    <property type="component" value="Unassembled WGS sequence"/>
</dbReference>
<evidence type="ECO:0000313" key="5">
    <source>
        <dbReference type="EMBL" id="CLW13131.1"/>
    </source>
</evidence>
<evidence type="ECO:0000313" key="11">
    <source>
        <dbReference type="Proteomes" id="UP000048600"/>
    </source>
</evidence>
<evidence type="ECO:0000313" key="6">
    <source>
        <dbReference type="EMBL" id="CNU28428.1"/>
    </source>
</evidence>
<dbReference type="AlphaFoldDB" id="A0A0E8WJT2"/>
<evidence type="ECO:0000313" key="13">
    <source>
        <dbReference type="Proteomes" id="UP000049023"/>
    </source>
</evidence>
<dbReference type="Proteomes" id="UP000189452">
    <property type="component" value="Chromosome"/>
</dbReference>
<evidence type="ECO:0000313" key="9">
    <source>
        <dbReference type="EMBL" id="VCU50013.1"/>
    </source>
</evidence>
<evidence type="ECO:0000256" key="1">
    <source>
        <dbReference type="SAM" id="Phobius"/>
    </source>
</evidence>
<accession>A0A0E8WJT2</accession>
<organism evidence="6 10">
    <name type="scientific">Mycobacterium tuberculosis</name>
    <dbReference type="NCBI Taxonomy" id="1773"/>
    <lineage>
        <taxon>Bacteria</taxon>
        <taxon>Bacillati</taxon>
        <taxon>Actinomycetota</taxon>
        <taxon>Actinomycetes</taxon>
        <taxon>Mycobacteriales</taxon>
        <taxon>Mycobacteriaceae</taxon>
        <taxon>Mycobacterium</taxon>
        <taxon>Mycobacterium tuberculosis complex</taxon>
    </lineage>
</organism>
<sequence length="163" mass="18254">MFTIVGVIVALIGAFVQSRRHRHRPAADIHMLWWMVLIVGVVSIIGAGYHVFDGERTAELIGYTRGDGGFQWENAMGDLAIGVVGLMAYRFRGHFWLATIVVLTIQYVGDAAGHIYYWVVENNTNPYNIGVPLWTDILLPIVMWALYAWSWHSNGDAVPKGQP</sequence>
<dbReference type="EMBL" id="COPH01000013">
    <property type="protein sequence ID" value="CLW13131.1"/>
    <property type="molecule type" value="Genomic_DNA"/>
</dbReference>
<dbReference type="Proteomes" id="UP000049023">
    <property type="component" value="Unassembled WGS sequence"/>
</dbReference>
<evidence type="ECO:0000313" key="8">
    <source>
        <dbReference type="EMBL" id="OMH59667.1"/>
    </source>
</evidence>